<dbReference type="PROSITE" id="PS00107">
    <property type="entry name" value="PROTEIN_KINASE_ATP"/>
    <property type="match status" value="1"/>
</dbReference>
<keyword evidence="5" id="KW-0812">Transmembrane</keyword>
<dbReference type="PANTHER" id="PTHR44329">
    <property type="entry name" value="SERINE/THREONINE-PROTEIN KINASE TNNI3K-RELATED"/>
    <property type="match status" value="1"/>
</dbReference>
<feature type="transmembrane region" description="Helical" evidence="5">
    <location>
        <begin position="84"/>
        <end position="104"/>
    </location>
</feature>
<evidence type="ECO:0000256" key="2">
    <source>
        <dbReference type="ARBA" id="ARBA00022840"/>
    </source>
</evidence>
<sequence>MTLGAADGLPGGSAPASLTLRFSDPGLEAGFAKHRVPLLLSSMRKCSLCLALLILVILIVEQPWDRRPERYGSLLERDVKERCHLAVTCSLFLAFFAFCTWSCPCMNRLSARALEIVGVSMITIGLAAHTFAIPWYMARVLGYDAEEVIEGANDANLLLAIDCVVTAAHLLLPIRFFAIVAIDLAGVLAYIVPVFALEGPEMHNAPIHTCFLVCLICLASLGKHAIEYHERCSYVLVITEKRLRFESEFALSAMSAGQKEESTPGRPPSISGASFPSTSATESAFKIGNDTTASLQQLAEIGEKEQWLVPMEDVAIPSGPLLGEGGFGRVYTGLYLGVAVALKFPKESLRRSHVVSICNELRILRRLRHPNIVSFHGACVDISKSTLGLILDCVKGSTLGQFIRSRLGDSRSGDVSLQGRPNDAVRVTLLVDVSSALSYLHSRTPRVVHGDLKTQNIFVVKEGSSAPVRAKLLDFGLARALTKHANPLGGTLRWAAPEVIRGRAAPSTAADVFSFGRLIFFVATSLYPFGRTEDMELIKKGAQPQSELAMLVGNGLAGKCRCLVEQCCQLQVAPRPPMRQVHSEVMSWREVWPDLRHHLRKVDPHAIQEPGVPMLATSSHRGRGSASRSLAASSFAPTPNETVMAMITELLVSCNVTIDAEACCFYHGALVSLRHHCNELRERPCWNRTPADIQNTQCQQCGVLALVETPPSGDSSSRCFFCDGPYYQGARNQAASEVSI</sequence>
<organism evidence="7 8">
    <name type="scientific">Prorocentrum cordatum</name>
    <dbReference type="NCBI Taxonomy" id="2364126"/>
    <lineage>
        <taxon>Eukaryota</taxon>
        <taxon>Sar</taxon>
        <taxon>Alveolata</taxon>
        <taxon>Dinophyceae</taxon>
        <taxon>Prorocentrales</taxon>
        <taxon>Prorocentraceae</taxon>
        <taxon>Prorocentrum</taxon>
    </lineage>
</organism>
<comment type="caution">
    <text evidence="7">The sequence shown here is derived from an EMBL/GenBank/DDBJ whole genome shotgun (WGS) entry which is preliminary data.</text>
</comment>
<feature type="region of interest" description="Disordered" evidence="4">
    <location>
        <begin position="256"/>
        <end position="277"/>
    </location>
</feature>
<reference evidence="7" key="1">
    <citation type="submission" date="2023-10" db="EMBL/GenBank/DDBJ databases">
        <authorList>
            <person name="Chen Y."/>
            <person name="Shah S."/>
            <person name="Dougan E. K."/>
            <person name="Thang M."/>
            <person name="Chan C."/>
        </authorList>
    </citation>
    <scope>NUCLEOTIDE SEQUENCE [LARGE SCALE GENOMIC DNA]</scope>
</reference>
<evidence type="ECO:0000313" key="7">
    <source>
        <dbReference type="EMBL" id="CAK0898927.1"/>
    </source>
</evidence>
<dbReference type="PROSITE" id="PS00108">
    <property type="entry name" value="PROTEIN_KINASE_ST"/>
    <property type="match status" value="1"/>
</dbReference>
<gene>
    <name evidence="7" type="ORF">PCOR1329_LOCUS76576</name>
</gene>
<dbReference type="SMART" id="SM00220">
    <property type="entry name" value="S_TKc"/>
    <property type="match status" value="1"/>
</dbReference>
<dbReference type="Gene3D" id="1.10.510.10">
    <property type="entry name" value="Transferase(Phosphotransferase) domain 1"/>
    <property type="match status" value="1"/>
</dbReference>
<protein>
    <recommendedName>
        <fullName evidence="6">Protein kinase domain-containing protein</fullName>
    </recommendedName>
</protein>
<evidence type="ECO:0000259" key="6">
    <source>
        <dbReference type="PROSITE" id="PS50011"/>
    </source>
</evidence>
<dbReference type="Pfam" id="PF00069">
    <property type="entry name" value="Pkinase"/>
    <property type="match status" value="1"/>
</dbReference>
<evidence type="ECO:0000256" key="4">
    <source>
        <dbReference type="SAM" id="MobiDB-lite"/>
    </source>
</evidence>
<dbReference type="PANTHER" id="PTHR44329:SF298">
    <property type="entry name" value="MIXED LINEAGE KINASE DOMAIN-LIKE PROTEIN"/>
    <property type="match status" value="1"/>
</dbReference>
<keyword evidence="1 3" id="KW-0547">Nucleotide-binding</keyword>
<feature type="binding site" evidence="3">
    <location>
        <position position="343"/>
    </location>
    <ligand>
        <name>ATP</name>
        <dbReference type="ChEBI" id="CHEBI:30616"/>
    </ligand>
</feature>
<dbReference type="InterPro" id="IPR011009">
    <property type="entry name" value="Kinase-like_dom_sf"/>
</dbReference>
<feature type="transmembrane region" description="Helical" evidence="5">
    <location>
        <begin position="209"/>
        <end position="226"/>
    </location>
</feature>
<name>A0ABN9XH78_9DINO</name>
<evidence type="ECO:0000313" key="8">
    <source>
        <dbReference type="Proteomes" id="UP001189429"/>
    </source>
</evidence>
<keyword evidence="2 3" id="KW-0067">ATP-binding</keyword>
<evidence type="ECO:0000256" key="1">
    <source>
        <dbReference type="ARBA" id="ARBA00022741"/>
    </source>
</evidence>
<dbReference type="SUPFAM" id="SSF56112">
    <property type="entry name" value="Protein kinase-like (PK-like)"/>
    <property type="match status" value="1"/>
</dbReference>
<dbReference type="InterPro" id="IPR008271">
    <property type="entry name" value="Ser/Thr_kinase_AS"/>
</dbReference>
<feature type="transmembrane region" description="Helical" evidence="5">
    <location>
        <begin position="176"/>
        <end position="197"/>
    </location>
</feature>
<evidence type="ECO:0000256" key="5">
    <source>
        <dbReference type="SAM" id="Phobius"/>
    </source>
</evidence>
<feature type="transmembrane region" description="Helical" evidence="5">
    <location>
        <begin position="116"/>
        <end position="137"/>
    </location>
</feature>
<feature type="transmembrane region" description="Helical" evidence="5">
    <location>
        <begin position="46"/>
        <end position="64"/>
    </location>
</feature>
<dbReference type="InterPro" id="IPR000719">
    <property type="entry name" value="Prot_kinase_dom"/>
</dbReference>
<evidence type="ECO:0000256" key="3">
    <source>
        <dbReference type="PROSITE-ProRule" id="PRU10141"/>
    </source>
</evidence>
<proteinExistence type="predicted"/>
<keyword evidence="5" id="KW-1133">Transmembrane helix</keyword>
<dbReference type="InterPro" id="IPR017441">
    <property type="entry name" value="Protein_kinase_ATP_BS"/>
</dbReference>
<feature type="domain" description="Protein kinase" evidence="6">
    <location>
        <begin position="316"/>
        <end position="585"/>
    </location>
</feature>
<keyword evidence="5" id="KW-0472">Membrane</keyword>
<dbReference type="EMBL" id="CAUYUJ010020520">
    <property type="protein sequence ID" value="CAK0898927.1"/>
    <property type="molecule type" value="Genomic_DNA"/>
</dbReference>
<dbReference type="InterPro" id="IPR051681">
    <property type="entry name" value="Ser/Thr_Kinases-Pseudokinases"/>
</dbReference>
<keyword evidence="8" id="KW-1185">Reference proteome</keyword>
<dbReference type="Proteomes" id="UP001189429">
    <property type="component" value="Unassembled WGS sequence"/>
</dbReference>
<accession>A0ABN9XH78</accession>
<dbReference type="PROSITE" id="PS50011">
    <property type="entry name" value="PROTEIN_KINASE_DOM"/>
    <property type="match status" value="1"/>
</dbReference>